<evidence type="ECO:0000259" key="8">
    <source>
        <dbReference type="Pfam" id="PF04413"/>
    </source>
</evidence>
<dbReference type="InterPro" id="IPR007507">
    <property type="entry name" value="Glycos_transf_N"/>
</dbReference>
<comment type="function">
    <text evidence="7">Involved in lipopolysaccharide (LPS) biosynthesis. Catalyzes the transfer of 3-deoxy-D-manno-octulosonate (Kdo) residue(s) from CMP-Kdo to lipid IV(A), the tetraacyldisaccharide-1,4'-bisphosphate precursor of lipid A.</text>
</comment>
<gene>
    <name evidence="9" type="ORF">QU605_02740</name>
</gene>
<keyword evidence="7" id="KW-0472">Membrane</keyword>
<comment type="catalytic activity">
    <reaction evidence="6 7">
        <text>lipid IVA (E. coli) + CMP-3-deoxy-beta-D-manno-octulosonate = alpha-Kdo-(2-&gt;6)-lipid IVA (E. coli) + CMP + H(+)</text>
        <dbReference type="Rhea" id="RHEA:28066"/>
        <dbReference type="ChEBI" id="CHEBI:15378"/>
        <dbReference type="ChEBI" id="CHEBI:58603"/>
        <dbReference type="ChEBI" id="CHEBI:60364"/>
        <dbReference type="ChEBI" id="CHEBI:60377"/>
        <dbReference type="ChEBI" id="CHEBI:85987"/>
        <dbReference type="EC" id="2.4.99.12"/>
    </reaction>
</comment>
<name>A0ABT7WC03_9FLAO</name>
<dbReference type="InterPro" id="IPR039901">
    <property type="entry name" value="Kdotransferase"/>
</dbReference>
<evidence type="ECO:0000256" key="1">
    <source>
        <dbReference type="ARBA" id="ARBA00004713"/>
    </source>
</evidence>
<evidence type="ECO:0000313" key="9">
    <source>
        <dbReference type="EMBL" id="MDM9630369.1"/>
    </source>
</evidence>
<dbReference type="PANTHER" id="PTHR42755">
    <property type="entry name" value="3-DEOXY-MANNO-OCTULOSONATE CYTIDYLYLTRANSFERASE"/>
    <property type="match status" value="1"/>
</dbReference>
<dbReference type="EC" id="2.4.99.12" evidence="2 7"/>
<keyword evidence="4 7" id="KW-0808">Transferase</keyword>
<dbReference type="Gene3D" id="3.40.50.11720">
    <property type="entry name" value="3-Deoxy-D-manno-octulosonic-acid transferase, N-terminal domain"/>
    <property type="match status" value="1"/>
</dbReference>
<dbReference type="Proteomes" id="UP001174839">
    <property type="component" value="Unassembled WGS sequence"/>
</dbReference>
<evidence type="ECO:0000256" key="2">
    <source>
        <dbReference type="ARBA" id="ARBA00012621"/>
    </source>
</evidence>
<evidence type="ECO:0000256" key="3">
    <source>
        <dbReference type="ARBA" id="ARBA00019077"/>
    </source>
</evidence>
<keyword evidence="7" id="KW-1003">Cell membrane</keyword>
<dbReference type="PANTHER" id="PTHR42755:SF1">
    <property type="entry name" value="3-DEOXY-D-MANNO-OCTULOSONIC ACID TRANSFERASE, MITOCHONDRIAL-RELATED"/>
    <property type="match status" value="1"/>
</dbReference>
<comment type="caution">
    <text evidence="9">The sequence shown here is derived from an EMBL/GenBank/DDBJ whole genome shotgun (WGS) entry which is preliminary data.</text>
</comment>
<comment type="pathway">
    <text evidence="1 7">Bacterial outer membrane biogenesis; LPS core biosynthesis.</text>
</comment>
<evidence type="ECO:0000256" key="7">
    <source>
        <dbReference type="RuleBase" id="RU365103"/>
    </source>
</evidence>
<evidence type="ECO:0000256" key="4">
    <source>
        <dbReference type="ARBA" id="ARBA00022679"/>
    </source>
</evidence>
<protein>
    <recommendedName>
        <fullName evidence="3 7">3-deoxy-D-manno-octulosonic acid transferase</fullName>
        <shortName evidence="7">Kdo transferase</shortName>
        <ecNumber evidence="2 7">2.4.99.12</ecNumber>
    </recommendedName>
    <alternativeName>
        <fullName evidence="5 7">Lipid IV(A) 3-deoxy-D-manno-octulosonic acid transferase</fullName>
    </alternativeName>
</protein>
<comment type="subcellular location">
    <subcellularLocation>
        <location evidence="7">Cell membrane</location>
    </subcellularLocation>
</comment>
<dbReference type="Gene3D" id="3.40.50.2000">
    <property type="entry name" value="Glycogen Phosphorylase B"/>
    <property type="match status" value="1"/>
</dbReference>
<sequence>MYLLYDLAVLISWNILKLIALFNPGIRKFVVGRKNTLPYLQRMRDPQKPLIWMHTASLGEFEQGAPVLEKLCAAYPEYQFLITFFSPSGYEIKKDKLNPHLVTYLPMDGSRNCAKFLSIVRPEVALFVKYEVWPGMYRQMARQKIPILLISAIFRKRQAYFKWYGGLLRGALRRVTHFYVQDTRSEKRLKSLGINAVTVSGDTRFDRVLEISSNAKPLAFMKTFKGKRSCFVAGSSWPVDHRMIAPYINQAAEGQCFVLAPHKIDLKTIEHLEQLIEKKTIRYSDMNQGDLEDACVLILDTIGLLSRTYPYAEIAYVGGGFGTGLHNTLEPAVYGLPILIGPGYHGFLEAEQLVRAGGIRVVQNTGDFEAEVSALFKAPELRSDIGKINEAYIQEKKGASDAILKGVQSLLG</sequence>
<dbReference type="InterPro" id="IPR038107">
    <property type="entry name" value="Glycos_transf_N_sf"/>
</dbReference>
<organism evidence="9 10">
    <name type="scientific">Robiginitalea aurantiaca</name>
    <dbReference type="NCBI Taxonomy" id="3056915"/>
    <lineage>
        <taxon>Bacteria</taxon>
        <taxon>Pseudomonadati</taxon>
        <taxon>Bacteroidota</taxon>
        <taxon>Flavobacteriia</taxon>
        <taxon>Flavobacteriales</taxon>
        <taxon>Flavobacteriaceae</taxon>
        <taxon>Robiginitalea</taxon>
    </lineage>
</organism>
<accession>A0ABT7WC03</accession>
<evidence type="ECO:0000256" key="5">
    <source>
        <dbReference type="ARBA" id="ARBA00031445"/>
    </source>
</evidence>
<proteinExistence type="inferred from homology"/>
<feature type="domain" description="3-deoxy-D-manno-octulosonic-acid transferase N-terminal" evidence="8">
    <location>
        <begin position="45"/>
        <end position="206"/>
    </location>
</feature>
<dbReference type="Pfam" id="PF04413">
    <property type="entry name" value="Glycos_transf_N"/>
    <property type="match status" value="1"/>
</dbReference>
<dbReference type="SUPFAM" id="SSF53756">
    <property type="entry name" value="UDP-Glycosyltransferase/glycogen phosphorylase"/>
    <property type="match status" value="1"/>
</dbReference>
<dbReference type="EMBL" id="JAUDUY010000001">
    <property type="protein sequence ID" value="MDM9630369.1"/>
    <property type="molecule type" value="Genomic_DNA"/>
</dbReference>
<reference evidence="9" key="1">
    <citation type="submission" date="2023-06" db="EMBL/GenBank/DDBJ databases">
        <title>Robiginitalea aurantiacus sp. nov. and Algoriphagus sediminis sp. nov., isolated from coastal sediment.</title>
        <authorList>
            <person name="Zhou Z.Y."/>
            <person name="An J."/>
            <person name="Jia Y.W."/>
            <person name="Du Z.J."/>
        </authorList>
    </citation>
    <scope>NUCLEOTIDE SEQUENCE</scope>
    <source>
        <strain evidence="9">M39</strain>
    </source>
</reference>
<keyword evidence="7" id="KW-0448">Lipopolysaccharide biosynthesis</keyword>
<keyword evidence="10" id="KW-1185">Reference proteome</keyword>
<comment type="similarity">
    <text evidence="7">Belongs to the glycosyltransferase group 1 family.</text>
</comment>
<dbReference type="RefSeq" id="WP_289723727.1">
    <property type="nucleotide sequence ID" value="NZ_JAUDUY010000001.1"/>
</dbReference>
<evidence type="ECO:0000256" key="6">
    <source>
        <dbReference type="ARBA" id="ARBA00049183"/>
    </source>
</evidence>
<evidence type="ECO:0000313" key="10">
    <source>
        <dbReference type="Proteomes" id="UP001174839"/>
    </source>
</evidence>